<name>A0ACA8QW76_9BACT</name>
<proteinExistence type="predicted"/>
<organism evidence="1 2">
    <name type="scientific">Alistipes onderdonkii subsp. vulgaris</name>
    <dbReference type="NCBI Taxonomy" id="2585117"/>
    <lineage>
        <taxon>Bacteria</taxon>
        <taxon>Pseudomonadati</taxon>
        <taxon>Bacteroidota</taxon>
        <taxon>Bacteroidia</taxon>
        <taxon>Bacteroidales</taxon>
        <taxon>Rikenellaceae</taxon>
        <taxon>Alistipes</taxon>
    </lineage>
</organism>
<reference evidence="1 2" key="1">
    <citation type="journal article" date="2020" name="Int. J. Syst. Evol. Microbiol.">
        <title>Alistipes communis sp. nov., Alistipes dispar sp. nov. and Alistipes onderdonkii subsp. vulgaris subsp. nov., isolated from human faeces, and creation of Alistipes onderdonkii subsp. onderdonkii subsp. nov.</title>
        <authorList>
            <person name="Sakamoto M."/>
            <person name="Ikeyama N."/>
            <person name="Ogata Y."/>
            <person name="Suda W."/>
            <person name="Iino T."/>
            <person name="Hattori M."/>
            <person name="Ohkuma M."/>
        </authorList>
    </citation>
    <scope>NUCLEOTIDE SEQUENCE [LARGE SCALE GENOMIC DNA]</scope>
    <source>
        <strain evidence="1 2">5CPYCFAH4</strain>
    </source>
</reference>
<gene>
    <name evidence="1" type="ORF">A5CPYCFAH4_10930</name>
</gene>
<dbReference type="Proteomes" id="UP000317465">
    <property type="component" value="Chromosome"/>
</dbReference>
<evidence type="ECO:0000313" key="1">
    <source>
        <dbReference type="EMBL" id="BBL08869.1"/>
    </source>
</evidence>
<dbReference type="EMBL" id="AP019737">
    <property type="protein sequence ID" value="BBL08869.1"/>
    <property type="molecule type" value="Genomic_DNA"/>
</dbReference>
<accession>A0ACA8QW76</accession>
<sequence>MQSGRERTECLQGGTRKTEGQAGRKDRSRTVKPGEEGKVPKPRQSPAPVVSGDGIMGNPGGNEKNPGKNNIFALLSLRG</sequence>
<protein>
    <submittedName>
        <fullName evidence="1">Uncharacterized protein</fullName>
    </submittedName>
</protein>
<evidence type="ECO:0000313" key="2">
    <source>
        <dbReference type="Proteomes" id="UP000317465"/>
    </source>
</evidence>
<keyword evidence="2" id="KW-1185">Reference proteome</keyword>